<dbReference type="CDD" id="cd00555">
    <property type="entry name" value="Maf"/>
    <property type="match status" value="1"/>
</dbReference>
<dbReference type="FunFam" id="3.90.950.10:FF:000005">
    <property type="entry name" value="7-methyl-GTP pyrophosphatase"/>
    <property type="match status" value="1"/>
</dbReference>
<keyword evidence="4 6" id="KW-0378">Hydrolase</keyword>
<dbReference type="InterPro" id="IPR029001">
    <property type="entry name" value="ITPase-like_fam"/>
</dbReference>
<reference evidence="7 8" key="1">
    <citation type="submission" date="2019-06" db="EMBL/GenBank/DDBJ databases">
        <title>Persicimonas caeni gen. nov., sp. nov., a predatory bacterium isolated from solar saltern.</title>
        <authorList>
            <person name="Wang S."/>
        </authorList>
    </citation>
    <scope>NUCLEOTIDE SEQUENCE [LARGE SCALE GENOMIC DNA]</scope>
    <source>
        <strain evidence="7 8">YN101</strain>
    </source>
</reference>
<keyword evidence="3 6" id="KW-0963">Cytoplasm</keyword>
<dbReference type="HAMAP" id="MF_00528">
    <property type="entry name" value="Maf"/>
    <property type="match status" value="1"/>
</dbReference>
<dbReference type="NCBIfam" id="TIGR00172">
    <property type="entry name" value="maf"/>
    <property type="match status" value="1"/>
</dbReference>
<evidence type="ECO:0000256" key="6">
    <source>
        <dbReference type="HAMAP-Rule" id="MF_00528"/>
    </source>
</evidence>
<name>A0A4Y6PN03_PERCE</name>
<comment type="similarity">
    <text evidence="6">Belongs to the Maf family. YceF subfamily.</text>
</comment>
<keyword evidence="5 6" id="KW-0546">Nucleotide metabolism</keyword>
<evidence type="ECO:0000256" key="5">
    <source>
        <dbReference type="ARBA" id="ARBA00023080"/>
    </source>
</evidence>
<sequence length="198" mass="21595">MGLSLVLASGSPYKRQLMERLGLAFETLSADVDESSLADEAPEETARRLAHAKAKAVAAERPEAWVLGADQVIALDGRRFSKPGSDEGARRQLAALSGKTHRLITSVALLTPDEELFESTAEYQMQMRPLSEAEIAAYVAEDTPTDCAGAYKIEAGGIRLFRALRGDDYTAIVGLPLTHVWHLLEQAKFFEAYDANTQ</sequence>
<evidence type="ECO:0000256" key="2">
    <source>
        <dbReference type="ARBA" id="ARBA00004496"/>
    </source>
</evidence>
<comment type="subcellular location">
    <subcellularLocation>
        <location evidence="2 6">Cytoplasm</location>
    </subcellularLocation>
</comment>
<dbReference type="AlphaFoldDB" id="A0A4Y6PN03"/>
<dbReference type="PIRSF" id="PIRSF006305">
    <property type="entry name" value="Maf"/>
    <property type="match status" value="1"/>
</dbReference>
<evidence type="ECO:0000313" key="7">
    <source>
        <dbReference type="EMBL" id="QDG49698.1"/>
    </source>
</evidence>
<dbReference type="EC" id="3.6.1.-" evidence="6"/>
<feature type="active site" description="Proton acceptor" evidence="6">
    <location>
        <position position="70"/>
    </location>
</feature>
<dbReference type="Gene3D" id="3.90.950.10">
    <property type="match status" value="1"/>
</dbReference>
<dbReference type="Pfam" id="PF02545">
    <property type="entry name" value="Maf"/>
    <property type="match status" value="1"/>
</dbReference>
<comment type="function">
    <text evidence="6">Nucleoside triphosphate pyrophosphatase that hydrolyzes 7-methyl-GTP (m(7)GTP). May have a dual role in cell division arrest and in preventing the incorporation of modified nucleotides into cellular nucleic acids.</text>
</comment>
<dbReference type="EMBL" id="CP041186">
    <property type="protein sequence ID" value="QDG49698.1"/>
    <property type="molecule type" value="Genomic_DNA"/>
</dbReference>
<dbReference type="GO" id="GO:0009117">
    <property type="term" value="P:nucleotide metabolic process"/>
    <property type="evidence" value="ECO:0007669"/>
    <property type="project" value="UniProtKB-KW"/>
</dbReference>
<dbReference type="InterPro" id="IPR003697">
    <property type="entry name" value="Maf-like"/>
</dbReference>
<accession>A0A5B8Y563</accession>
<organism evidence="7 8">
    <name type="scientific">Persicimonas caeni</name>
    <dbReference type="NCBI Taxonomy" id="2292766"/>
    <lineage>
        <taxon>Bacteria</taxon>
        <taxon>Deltaproteobacteria</taxon>
        <taxon>Bradymonadales</taxon>
        <taxon>Bradymonadaceae</taxon>
        <taxon>Persicimonas</taxon>
    </lineage>
</organism>
<feature type="site" description="Important for substrate specificity" evidence="6">
    <location>
        <position position="13"/>
    </location>
</feature>
<keyword evidence="8" id="KW-1185">Reference proteome</keyword>
<feature type="site" description="Important for substrate specificity" evidence="6">
    <location>
        <position position="71"/>
    </location>
</feature>
<dbReference type="GO" id="GO:0005737">
    <property type="term" value="C:cytoplasm"/>
    <property type="evidence" value="ECO:0007669"/>
    <property type="project" value="UniProtKB-SubCell"/>
</dbReference>
<dbReference type="OrthoDB" id="9807767at2"/>
<dbReference type="RefSeq" id="WP_141196195.1">
    <property type="nucleotide sequence ID" value="NZ_CP041186.1"/>
</dbReference>
<evidence type="ECO:0000256" key="4">
    <source>
        <dbReference type="ARBA" id="ARBA00022801"/>
    </source>
</evidence>
<evidence type="ECO:0000256" key="3">
    <source>
        <dbReference type="ARBA" id="ARBA00022490"/>
    </source>
</evidence>
<comment type="cofactor">
    <cofactor evidence="1 6">
        <name>a divalent metal cation</name>
        <dbReference type="ChEBI" id="CHEBI:60240"/>
    </cofactor>
</comment>
<feature type="site" description="Important for substrate specificity" evidence="6">
    <location>
        <position position="154"/>
    </location>
</feature>
<gene>
    <name evidence="7" type="primary">maf</name>
    <name evidence="7" type="ORF">FIV42_02760</name>
</gene>
<comment type="catalytic activity">
    <reaction evidence="6">
        <text>N(7)-methyl-GTP + H2O = N(7)-methyl-GMP + diphosphate + H(+)</text>
        <dbReference type="Rhea" id="RHEA:58744"/>
        <dbReference type="ChEBI" id="CHEBI:15377"/>
        <dbReference type="ChEBI" id="CHEBI:15378"/>
        <dbReference type="ChEBI" id="CHEBI:33019"/>
        <dbReference type="ChEBI" id="CHEBI:58285"/>
        <dbReference type="ChEBI" id="CHEBI:87133"/>
    </reaction>
</comment>
<evidence type="ECO:0000256" key="1">
    <source>
        <dbReference type="ARBA" id="ARBA00001968"/>
    </source>
</evidence>
<dbReference type="PANTHER" id="PTHR43213">
    <property type="entry name" value="BIFUNCTIONAL DTTP/UTP PYROPHOSPHATASE/METHYLTRANSFERASE PROTEIN-RELATED"/>
    <property type="match status" value="1"/>
</dbReference>
<dbReference type="GO" id="GO:0047429">
    <property type="term" value="F:nucleoside triphosphate diphosphatase activity"/>
    <property type="evidence" value="ECO:0007669"/>
    <property type="project" value="InterPro"/>
</dbReference>
<protein>
    <recommendedName>
        <fullName evidence="6">7-methyl-GTP pyrophosphatase</fullName>
        <shortName evidence="6">m(7)GTP pyrophosphatase</shortName>
        <ecNumber evidence="6">3.6.1.-</ecNumber>
    </recommendedName>
</protein>
<accession>A0A4Y6PN03</accession>
<dbReference type="PANTHER" id="PTHR43213:SF5">
    <property type="entry name" value="BIFUNCTIONAL DTTP_UTP PYROPHOSPHATASE_METHYLTRANSFERASE PROTEIN-RELATED"/>
    <property type="match status" value="1"/>
</dbReference>
<proteinExistence type="inferred from homology"/>
<dbReference type="Proteomes" id="UP000315995">
    <property type="component" value="Chromosome"/>
</dbReference>
<comment type="caution">
    <text evidence="6">Lacks conserved residue(s) required for the propagation of feature annotation.</text>
</comment>
<evidence type="ECO:0000313" key="8">
    <source>
        <dbReference type="Proteomes" id="UP000315995"/>
    </source>
</evidence>
<dbReference type="SUPFAM" id="SSF52972">
    <property type="entry name" value="ITPase-like"/>
    <property type="match status" value="1"/>
</dbReference>